<proteinExistence type="predicted"/>
<organism evidence="1 2">
    <name type="scientific">Microcystis aeruginosa (strain NIES-843 / IAM M-2473)</name>
    <dbReference type="NCBI Taxonomy" id="449447"/>
    <lineage>
        <taxon>Bacteria</taxon>
        <taxon>Bacillati</taxon>
        <taxon>Cyanobacteriota</taxon>
        <taxon>Cyanophyceae</taxon>
        <taxon>Oscillatoriophycideae</taxon>
        <taxon>Chroococcales</taxon>
        <taxon>Microcystaceae</taxon>
        <taxon>Microcystis</taxon>
    </lineage>
</organism>
<dbReference type="STRING" id="449447.MAE_08300"/>
<accession>B0JQJ3</accession>
<reference evidence="1 2" key="1">
    <citation type="journal article" date="2007" name="DNA Res.">
        <title>Complete genomic structure of the bloom-forming toxic cyanobacterium Microcystis aeruginosa NIES-843.</title>
        <authorList>
            <person name="Kaneko T."/>
            <person name="Nakajima N."/>
            <person name="Okamoto S."/>
            <person name="Suzuki I."/>
            <person name="Tanabe Y."/>
            <person name="Tamaoki M."/>
            <person name="Nakamura Y."/>
            <person name="Kasai F."/>
            <person name="Watanabe A."/>
            <person name="Kawashima K."/>
            <person name="Kishida Y."/>
            <person name="Ono A."/>
            <person name="Shimizu Y."/>
            <person name="Takahashi C."/>
            <person name="Minami C."/>
            <person name="Fujishiro T."/>
            <person name="Kohara M."/>
            <person name="Katoh M."/>
            <person name="Nakazaki N."/>
            <person name="Nakayama S."/>
            <person name="Yamada M."/>
            <person name="Tabata S."/>
            <person name="Watanabe M.M."/>
        </authorList>
    </citation>
    <scope>NUCLEOTIDE SEQUENCE [LARGE SCALE GENOMIC DNA]</scope>
    <source>
        <strain evidence="2">NIES-843 / IAM M-247</strain>
    </source>
</reference>
<dbReference type="AlphaFoldDB" id="B0JQJ3"/>
<keyword evidence="2" id="KW-1185">Reference proteome</keyword>
<dbReference type="PaxDb" id="449447-MAE_08300"/>
<dbReference type="HOGENOM" id="CLU_3045356_0_0_3"/>
<evidence type="ECO:0000313" key="1">
    <source>
        <dbReference type="EMBL" id="BAG00652.1"/>
    </source>
</evidence>
<dbReference type="Proteomes" id="UP000001510">
    <property type="component" value="Chromosome"/>
</dbReference>
<dbReference type="KEGG" id="mar:MAE_08300"/>
<dbReference type="EMBL" id="AP009552">
    <property type="protein sequence ID" value="BAG00652.1"/>
    <property type="molecule type" value="Genomic_DNA"/>
</dbReference>
<gene>
    <name evidence="1" type="ordered locus">MAE_08300</name>
</gene>
<dbReference type="EnsemblBacteria" id="BAG00652">
    <property type="protein sequence ID" value="BAG00652"/>
    <property type="gene ID" value="MAE_08300"/>
</dbReference>
<protein>
    <submittedName>
        <fullName evidence="1">Uncharacterized protein</fullName>
    </submittedName>
</protein>
<evidence type="ECO:0000313" key="2">
    <source>
        <dbReference type="Proteomes" id="UP000001510"/>
    </source>
</evidence>
<sequence>MCAQNLIFLSLSCLKMRGSQAGTDSHYINKYMSSAGILSRGIIVTVKSISPLSR</sequence>
<name>B0JQJ3_MICAN</name>